<accession>A0AAD9HL73</accession>
<dbReference type="EMBL" id="MU842856">
    <property type="protein sequence ID" value="KAK2030067.1"/>
    <property type="molecule type" value="Genomic_DNA"/>
</dbReference>
<evidence type="ECO:0000313" key="2">
    <source>
        <dbReference type="EMBL" id="KAK2030067.1"/>
    </source>
</evidence>
<dbReference type="Proteomes" id="UP001232148">
    <property type="component" value="Unassembled WGS sequence"/>
</dbReference>
<dbReference type="AlphaFoldDB" id="A0AAD9HL73"/>
<sequence length="166" mass="18266">MAALYDGLEMPVALQALTEREAINDALSQFLFGMDSNNTELFDSTHTEDARWELSGSSGGRVLEGLKAIHEECFDPTISKLDTTHMVTGTRIEIADNGSEAIMTAIFNAQHYAAGQGKVKGSMFFYTGGLYKVDFVKDTAGGLWKIKRFVTKCLWSEGDVRVMGHD</sequence>
<evidence type="ECO:0000313" key="3">
    <source>
        <dbReference type="Proteomes" id="UP001232148"/>
    </source>
</evidence>
<dbReference type="Gene3D" id="3.10.450.50">
    <property type="match status" value="1"/>
</dbReference>
<feature type="domain" description="SnoaL-like" evidence="1">
    <location>
        <begin position="15"/>
        <end position="149"/>
    </location>
</feature>
<comment type="caution">
    <text evidence="2">The sequence shown here is derived from an EMBL/GenBank/DDBJ whole genome shotgun (WGS) entry which is preliminary data.</text>
</comment>
<dbReference type="Pfam" id="PF13577">
    <property type="entry name" value="SnoaL_4"/>
    <property type="match status" value="1"/>
</dbReference>
<dbReference type="InterPro" id="IPR037401">
    <property type="entry name" value="SnoaL-like"/>
</dbReference>
<reference evidence="2" key="1">
    <citation type="submission" date="2021-06" db="EMBL/GenBank/DDBJ databases">
        <title>Comparative genomics, transcriptomics and evolutionary studies reveal genomic signatures of adaptation to plant cell wall in hemibiotrophic fungi.</title>
        <authorList>
            <consortium name="DOE Joint Genome Institute"/>
            <person name="Baroncelli R."/>
            <person name="Diaz J.F."/>
            <person name="Benocci T."/>
            <person name="Peng M."/>
            <person name="Battaglia E."/>
            <person name="Haridas S."/>
            <person name="Andreopoulos W."/>
            <person name="Labutti K."/>
            <person name="Pangilinan J."/>
            <person name="Floch G.L."/>
            <person name="Makela M.R."/>
            <person name="Henrissat B."/>
            <person name="Grigoriev I.V."/>
            <person name="Crouch J.A."/>
            <person name="De Vries R.P."/>
            <person name="Sukno S.A."/>
            <person name="Thon M.R."/>
        </authorList>
    </citation>
    <scope>NUCLEOTIDE SEQUENCE</scope>
    <source>
        <strain evidence="2">MAFF235873</strain>
    </source>
</reference>
<proteinExistence type="predicted"/>
<name>A0AAD9HL73_9PEZI</name>
<evidence type="ECO:0000259" key="1">
    <source>
        <dbReference type="Pfam" id="PF13577"/>
    </source>
</evidence>
<protein>
    <recommendedName>
        <fullName evidence="1">SnoaL-like domain-containing protein</fullName>
    </recommendedName>
</protein>
<dbReference type="SUPFAM" id="SSF54427">
    <property type="entry name" value="NTF2-like"/>
    <property type="match status" value="1"/>
</dbReference>
<dbReference type="InterPro" id="IPR032710">
    <property type="entry name" value="NTF2-like_dom_sf"/>
</dbReference>
<keyword evidence="3" id="KW-1185">Reference proteome</keyword>
<gene>
    <name evidence="2" type="ORF">LX32DRAFT_587385</name>
</gene>
<organism evidence="2 3">
    <name type="scientific">Colletotrichum zoysiae</name>
    <dbReference type="NCBI Taxonomy" id="1216348"/>
    <lineage>
        <taxon>Eukaryota</taxon>
        <taxon>Fungi</taxon>
        <taxon>Dikarya</taxon>
        <taxon>Ascomycota</taxon>
        <taxon>Pezizomycotina</taxon>
        <taxon>Sordariomycetes</taxon>
        <taxon>Hypocreomycetidae</taxon>
        <taxon>Glomerellales</taxon>
        <taxon>Glomerellaceae</taxon>
        <taxon>Colletotrichum</taxon>
        <taxon>Colletotrichum graminicola species complex</taxon>
    </lineage>
</organism>